<dbReference type="Proteomes" id="UP000717696">
    <property type="component" value="Unassembled WGS sequence"/>
</dbReference>
<comment type="caution">
    <text evidence="4">The sequence shown here is derived from an EMBL/GenBank/DDBJ whole genome shotgun (WGS) entry which is preliminary data.</text>
</comment>
<evidence type="ECO:0000313" key="5">
    <source>
        <dbReference type="Proteomes" id="UP000717696"/>
    </source>
</evidence>
<keyword evidence="5" id="KW-1185">Reference proteome</keyword>
<dbReference type="PANTHER" id="PTHR42748">
    <property type="entry name" value="NITROGEN METABOLITE REPRESSION PROTEIN NMRA FAMILY MEMBER"/>
    <property type="match status" value="1"/>
</dbReference>
<evidence type="ECO:0000259" key="3">
    <source>
        <dbReference type="Pfam" id="PF05368"/>
    </source>
</evidence>
<name>A0A9P9IJV4_9HYPO</name>
<dbReference type="InterPro" id="IPR036291">
    <property type="entry name" value="NAD(P)-bd_dom_sf"/>
</dbReference>
<dbReference type="InterPro" id="IPR008030">
    <property type="entry name" value="NmrA-like"/>
</dbReference>
<feature type="domain" description="NmrA-like" evidence="3">
    <location>
        <begin position="6"/>
        <end position="96"/>
    </location>
</feature>
<evidence type="ECO:0000313" key="4">
    <source>
        <dbReference type="EMBL" id="KAH7124893.1"/>
    </source>
</evidence>
<dbReference type="SUPFAM" id="SSF51735">
    <property type="entry name" value="NAD(P)-binding Rossmann-fold domains"/>
    <property type="match status" value="1"/>
</dbReference>
<gene>
    <name evidence="4" type="ORF">B0J13DRAFT_611926</name>
</gene>
<dbReference type="Pfam" id="PF05368">
    <property type="entry name" value="NmrA"/>
    <property type="match status" value="1"/>
</dbReference>
<dbReference type="EMBL" id="JAGMUU010000024">
    <property type="protein sequence ID" value="KAH7124893.1"/>
    <property type="molecule type" value="Genomic_DNA"/>
</dbReference>
<dbReference type="AlphaFoldDB" id="A0A9P9IJV4"/>
<dbReference type="Gene3D" id="3.40.50.720">
    <property type="entry name" value="NAD(P)-binding Rossmann-like Domain"/>
    <property type="match status" value="1"/>
</dbReference>
<dbReference type="OrthoDB" id="300709at2759"/>
<reference evidence="4" key="1">
    <citation type="journal article" date="2021" name="Nat. Commun.">
        <title>Genetic determinants of endophytism in the Arabidopsis root mycobiome.</title>
        <authorList>
            <person name="Mesny F."/>
            <person name="Miyauchi S."/>
            <person name="Thiergart T."/>
            <person name="Pickel B."/>
            <person name="Atanasova L."/>
            <person name="Karlsson M."/>
            <person name="Huettel B."/>
            <person name="Barry K.W."/>
            <person name="Haridas S."/>
            <person name="Chen C."/>
            <person name="Bauer D."/>
            <person name="Andreopoulos W."/>
            <person name="Pangilinan J."/>
            <person name="LaButti K."/>
            <person name="Riley R."/>
            <person name="Lipzen A."/>
            <person name="Clum A."/>
            <person name="Drula E."/>
            <person name="Henrissat B."/>
            <person name="Kohler A."/>
            <person name="Grigoriev I.V."/>
            <person name="Martin F.M."/>
            <person name="Hacquard S."/>
        </authorList>
    </citation>
    <scope>NUCLEOTIDE SEQUENCE</scope>
    <source>
        <strain evidence="4">MPI-CAGE-AT-0021</strain>
    </source>
</reference>
<dbReference type="InterPro" id="IPR051164">
    <property type="entry name" value="NmrA-like_oxidored"/>
</dbReference>
<protein>
    <recommendedName>
        <fullName evidence="3">NmrA-like domain-containing protein</fullName>
    </recommendedName>
</protein>
<sequence length="265" mass="29513">MPASENKIIAVVGGTGNISRSIVASLHNCQEFHIRVTSRDPSARKAKEFFYSGIEAVKADSWVPEELDAAFKDCWGVFINTNSDDPNFKNEITNGEVTILSFDNEEAISDYTKTAGFKTVTNADKTVWAVSDPRSFQDIVDAYNKVSDTKRARYVAAEGPLKAANKGKTKEVNSLFNYCRWVKGNYCGNKPLDLTDMKILKALGAKSRGRTGKDAELQTVEDFWAMTLPRRMDRALADTNSRLWCKSSRCRCRELAEPSAPIVSM</sequence>
<evidence type="ECO:0000256" key="1">
    <source>
        <dbReference type="ARBA" id="ARBA00006328"/>
    </source>
</evidence>
<dbReference type="PANTHER" id="PTHR42748:SF7">
    <property type="entry name" value="NMRA LIKE REDOX SENSOR 1-RELATED"/>
    <property type="match status" value="1"/>
</dbReference>
<accession>A0A9P9IJV4</accession>
<evidence type="ECO:0000256" key="2">
    <source>
        <dbReference type="ARBA" id="ARBA00022857"/>
    </source>
</evidence>
<proteinExistence type="inferred from homology"/>
<organism evidence="4 5">
    <name type="scientific">Dactylonectria estremocensis</name>
    <dbReference type="NCBI Taxonomy" id="1079267"/>
    <lineage>
        <taxon>Eukaryota</taxon>
        <taxon>Fungi</taxon>
        <taxon>Dikarya</taxon>
        <taxon>Ascomycota</taxon>
        <taxon>Pezizomycotina</taxon>
        <taxon>Sordariomycetes</taxon>
        <taxon>Hypocreomycetidae</taxon>
        <taxon>Hypocreales</taxon>
        <taxon>Nectriaceae</taxon>
        <taxon>Dactylonectria</taxon>
    </lineage>
</organism>
<comment type="similarity">
    <text evidence="1">Belongs to the NmrA-type oxidoreductase family.</text>
</comment>
<keyword evidence="2" id="KW-0521">NADP</keyword>